<protein>
    <submittedName>
        <fullName evidence="9">AEC family transporter</fullName>
    </submittedName>
</protein>
<evidence type="ECO:0000256" key="2">
    <source>
        <dbReference type="ARBA" id="ARBA00010145"/>
    </source>
</evidence>
<feature type="transmembrane region" description="Helical" evidence="8">
    <location>
        <begin position="12"/>
        <end position="29"/>
    </location>
</feature>
<dbReference type="Gene3D" id="1.20.1530.20">
    <property type="match status" value="1"/>
</dbReference>
<evidence type="ECO:0000256" key="7">
    <source>
        <dbReference type="ARBA" id="ARBA00023136"/>
    </source>
</evidence>
<feature type="transmembrane region" description="Helical" evidence="8">
    <location>
        <begin position="223"/>
        <end position="248"/>
    </location>
</feature>
<evidence type="ECO:0000256" key="8">
    <source>
        <dbReference type="SAM" id="Phobius"/>
    </source>
</evidence>
<evidence type="ECO:0000256" key="3">
    <source>
        <dbReference type="ARBA" id="ARBA00022448"/>
    </source>
</evidence>
<evidence type="ECO:0000313" key="9">
    <source>
        <dbReference type="EMBL" id="MFC5404011.1"/>
    </source>
</evidence>
<comment type="caution">
    <text evidence="9">The sequence shown here is derived from an EMBL/GenBank/DDBJ whole genome shotgun (WGS) entry which is preliminary data.</text>
</comment>
<dbReference type="PANTHER" id="PTHR36838:SF1">
    <property type="entry name" value="SLR1864 PROTEIN"/>
    <property type="match status" value="1"/>
</dbReference>
<feature type="transmembrane region" description="Helical" evidence="8">
    <location>
        <begin position="287"/>
        <end position="306"/>
    </location>
</feature>
<evidence type="ECO:0000256" key="5">
    <source>
        <dbReference type="ARBA" id="ARBA00022692"/>
    </source>
</evidence>
<feature type="transmembrane region" description="Helical" evidence="8">
    <location>
        <begin position="66"/>
        <end position="85"/>
    </location>
</feature>
<sequence>MDIFLHILWNNVLPLSVIIGLGAFLHRMFSLDIKTLSKLNFYLFSPAIMFQLLYGTAISLGLLGNVLLFFVVFMLLQYAVTEVIVRLRGYDGGKRAAMRNSVLFYNSANYGIPINQLAFSGNPYTLSVQIIIMMMQSLVPNTYGIYSVNAHKADWRRIRNVILSMPVIYVIPIAFAMRGFHVPLPGFLDISIGYLANAFIGTALFTLGVQLGSMKGGVSRELALDVGIAVALRLIGGPLLAWGVVLLFGLDGLLASALIVSSAVPTSLSSVLLAVEFDNEEQFSSQTVLVSTILSIITVTATIYLLKGA</sequence>
<reference evidence="10" key="1">
    <citation type="journal article" date="2019" name="Int. J. Syst. Evol. Microbiol.">
        <title>The Global Catalogue of Microorganisms (GCM) 10K type strain sequencing project: providing services to taxonomists for standard genome sequencing and annotation.</title>
        <authorList>
            <consortium name="The Broad Institute Genomics Platform"/>
            <consortium name="The Broad Institute Genome Sequencing Center for Infectious Disease"/>
            <person name="Wu L."/>
            <person name="Ma J."/>
        </authorList>
    </citation>
    <scope>NUCLEOTIDE SEQUENCE [LARGE SCALE GENOMIC DNA]</scope>
    <source>
        <strain evidence="10">CGMCC 1.18575</strain>
    </source>
</reference>
<dbReference type="RefSeq" id="WP_378134419.1">
    <property type="nucleotide sequence ID" value="NZ_JBHSMI010000025.1"/>
</dbReference>
<feature type="transmembrane region" description="Helical" evidence="8">
    <location>
        <begin position="192"/>
        <end position="211"/>
    </location>
</feature>
<dbReference type="PANTHER" id="PTHR36838">
    <property type="entry name" value="AUXIN EFFLUX CARRIER FAMILY PROTEIN"/>
    <property type="match status" value="1"/>
</dbReference>
<name>A0ABW0HUZ1_9BACL</name>
<organism evidence="9 10">
    <name type="scientific">Cohnella soli</name>
    <dbReference type="NCBI Taxonomy" id="425005"/>
    <lineage>
        <taxon>Bacteria</taxon>
        <taxon>Bacillati</taxon>
        <taxon>Bacillota</taxon>
        <taxon>Bacilli</taxon>
        <taxon>Bacillales</taxon>
        <taxon>Paenibacillaceae</taxon>
        <taxon>Cohnella</taxon>
    </lineage>
</organism>
<dbReference type="InterPro" id="IPR038770">
    <property type="entry name" value="Na+/solute_symporter_sf"/>
</dbReference>
<comment type="subcellular location">
    <subcellularLocation>
        <location evidence="1">Cell membrane</location>
        <topology evidence="1">Multi-pass membrane protein</topology>
    </subcellularLocation>
</comment>
<evidence type="ECO:0000256" key="4">
    <source>
        <dbReference type="ARBA" id="ARBA00022475"/>
    </source>
</evidence>
<dbReference type="InterPro" id="IPR004776">
    <property type="entry name" value="Mem_transp_PIN-like"/>
</dbReference>
<feature type="transmembrane region" description="Helical" evidence="8">
    <location>
        <begin position="254"/>
        <end position="275"/>
    </location>
</feature>
<comment type="similarity">
    <text evidence="2">Belongs to the auxin efflux carrier (TC 2.A.69) family.</text>
</comment>
<keyword evidence="10" id="KW-1185">Reference proteome</keyword>
<feature type="transmembrane region" description="Helical" evidence="8">
    <location>
        <begin position="161"/>
        <end position="180"/>
    </location>
</feature>
<keyword evidence="6 8" id="KW-1133">Transmembrane helix</keyword>
<dbReference type="Pfam" id="PF03547">
    <property type="entry name" value="Mem_trans"/>
    <property type="match status" value="1"/>
</dbReference>
<gene>
    <name evidence="9" type="ORF">ACFPOF_14805</name>
</gene>
<accession>A0ABW0HUZ1</accession>
<evidence type="ECO:0000256" key="1">
    <source>
        <dbReference type="ARBA" id="ARBA00004651"/>
    </source>
</evidence>
<keyword evidence="3" id="KW-0813">Transport</keyword>
<keyword evidence="4" id="KW-1003">Cell membrane</keyword>
<dbReference type="EMBL" id="JBHSMI010000025">
    <property type="protein sequence ID" value="MFC5404011.1"/>
    <property type="molecule type" value="Genomic_DNA"/>
</dbReference>
<evidence type="ECO:0000256" key="6">
    <source>
        <dbReference type="ARBA" id="ARBA00022989"/>
    </source>
</evidence>
<keyword evidence="5 8" id="KW-0812">Transmembrane</keyword>
<evidence type="ECO:0000313" key="10">
    <source>
        <dbReference type="Proteomes" id="UP001596113"/>
    </source>
</evidence>
<proteinExistence type="inferred from homology"/>
<dbReference type="Proteomes" id="UP001596113">
    <property type="component" value="Unassembled WGS sequence"/>
</dbReference>
<keyword evidence="7 8" id="KW-0472">Membrane</keyword>